<dbReference type="GeneID" id="97489623"/>
<dbReference type="KEGG" id="kau:B6264_25130"/>
<comment type="caution">
    <text evidence="3">The sequence shown here is derived from an EMBL/GenBank/DDBJ whole genome shotgun (WGS) entry which is preliminary data.</text>
</comment>
<evidence type="ECO:0000313" key="3">
    <source>
        <dbReference type="EMBL" id="OEV36985.1"/>
    </source>
</evidence>
<dbReference type="Proteomes" id="UP000610124">
    <property type="component" value="Unassembled WGS sequence"/>
</dbReference>
<name>A0A1E7N8G0_KITAU</name>
<reference evidence="4" key="3">
    <citation type="submission" date="2016-08" db="EMBL/GenBank/DDBJ databases">
        <title>Sequencing, assembly and comparative genomics of S. aureofaciens ATCC 10762.</title>
        <authorList>
            <person name="Gradnigo J.S."/>
            <person name="Johnson N."/>
            <person name="Somerville G.A."/>
        </authorList>
    </citation>
    <scope>NUCLEOTIDE SEQUENCE [LARGE SCALE GENOMIC DNA]</scope>
    <source>
        <strain evidence="4">ATCC 10762 / DSM 40127 / CCM 3239 / JCM 4008 / LMG 5968 / NBRC 12843 / NCIMB 8234 / A-377</strain>
    </source>
</reference>
<reference evidence="3 4" key="2">
    <citation type="submission" date="2014-07" db="EMBL/GenBank/DDBJ databases">
        <authorList>
            <person name="Zhang J.E."/>
            <person name="Yang H."/>
            <person name="Guo J."/>
            <person name="Deng Z."/>
            <person name="Luo H."/>
            <person name="Luo M."/>
            <person name="Zhao B."/>
        </authorList>
    </citation>
    <scope>NUCLEOTIDE SEQUENCE [LARGE SCALE GENOMIC DNA]</scope>
    <source>
        <strain evidence="3">ATCC 10762</strain>
        <strain evidence="4">ATCC 10762 / DSM 40127 / CCM 3239 / JCM 4008 / LMG 5968 / NBRC 12843 / NCIMB 8234 / A-377</strain>
    </source>
</reference>
<evidence type="ECO:0000313" key="4">
    <source>
        <dbReference type="Proteomes" id="UP000037395"/>
    </source>
</evidence>
<accession>A0A8H9LYT8</accession>
<dbReference type="SUPFAM" id="SSF160631">
    <property type="entry name" value="SMI1/KNR4-like"/>
    <property type="match status" value="1"/>
</dbReference>
<reference evidence="2" key="1">
    <citation type="journal article" date="2014" name="Int. J. Syst. Evol. Microbiol.">
        <title>Complete genome sequence of Corynebacterium casei LMG S-19264T (=DSM 44701T), isolated from a smear-ripened cheese.</title>
        <authorList>
            <consortium name="US DOE Joint Genome Institute (JGI-PGF)"/>
            <person name="Walter F."/>
            <person name="Albersmeier A."/>
            <person name="Kalinowski J."/>
            <person name="Ruckert C."/>
        </authorList>
    </citation>
    <scope>NUCLEOTIDE SEQUENCE</scope>
    <source>
        <strain evidence="2">JCM 4434</strain>
    </source>
</reference>
<dbReference type="SMART" id="SM00860">
    <property type="entry name" value="SMI1_KNR4"/>
    <property type="match status" value="1"/>
</dbReference>
<dbReference type="InterPro" id="IPR018958">
    <property type="entry name" value="Knr4/Smi1-like_dom"/>
</dbReference>
<sequence>MTEETFDWRSFLTRWSEEWAGAYGSPDELPAAGDGAAWRARWLGSEPASGERIAAVEERLGYRLPPSYRAFLEVTDGWRHAGGFVHRLAGSGEARWHEDAFGLSEYYGEGELEGMWARALQLDVESDMTTVLLDPLAVGEDGEWAVYCHKSWAHGAPTRYGSFREFMLDMYQEFHRLTARRRGPAFVNDTTRRLDAQVETARQDALRGEHERAAAALTEAAGFGRPRAHGMADQLRRFHGQTYSVHYGGLAQDPLYSGEFVPLLAVEHVERSWDAASWTRQMSSGSDEHREAAEEILREVTERTFRYTAGGPFGEAVERAREQARWGRTETAWRTLLAAIPRWAPLGPDHLAPVGLLADPFLGPLITPDRGRELLATPRGPEAVEHSGEADEAREAEPADGLVWLADPPPNNSRPESYRFVLVEEAGPAELPARLGGQDAVLDAPVTYWELNRRRFGGRVSSTYEDCAVVTVGHAGDSRWSFALDLFAQGHIASRFVSPAVAASLGAAPRGAALPDGTAPSGARAVVVWCVPERGLFHLSVAERGIERYAFTVDGPEVRRSGGPIPPGLDPDTLFTAPAAPGEGALDRTGERRALTAIAAEFGVSLPRFAITEGRLHTFTTRSWTRPPGPDETYLVVTLGG</sequence>
<dbReference type="Gene3D" id="3.40.1580.10">
    <property type="entry name" value="SMI1/KNR4-like"/>
    <property type="match status" value="1"/>
</dbReference>
<accession>A0A1E7N8G0</accession>
<dbReference type="OrthoDB" id="458118at2"/>
<keyword evidence="4" id="KW-1185">Reference proteome</keyword>
<gene>
    <name evidence="2" type="ORF">GCM10010502_67230</name>
    <name evidence="3" type="ORF">HS99_0003885</name>
</gene>
<reference evidence="3" key="4">
    <citation type="submission" date="2016-08" db="EMBL/GenBank/DDBJ databases">
        <title>Sequencing, Assembly and Comparative Genomics of S. aureofaciens ATCC 10762.</title>
        <authorList>
            <person name="Gradnigo J.S."/>
            <person name="Johnson N."/>
            <person name="Somerville G.A."/>
        </authorList>
    </citation>
    <scope>NUCLEOTIDE SEQUENCE [LARGE SCALE GENOMIC DNA]</scope>
    <source>
        <strain evidence="3">ATCC 10762</strain>
    </source>
</reference>
<protein>
    <submittedName>
        <fullName evidence="2">Cell wall assembly protein</fullName>
    </submittedName>
</protein>
<organism evidence="3 4">
    <name type="scientific">Kitasatospora aureofaciens</name>
    <name type="common">Streptomyces aureofaciens</name>
    <dbReference type="NCBI Taxonomy" id="1894"/>
    <lineage>
        <taxon>Bacteria</taxon>
        <taxon>Bacillati</taxon>
        <taxon>Actinomycetota</taxon>
        <taxon>Actinomycetes</taxon>
        <taxon>Kitasatosporales</taxon>
        <taxon>Streptomycetaceae</taxon>
        <taxon>Kitasatospora</taxon>
    </lineage>
</organism>
<reference evidence="2" key="5">
    <citation type="submission" date="2020-09" db="EMBL/GenBank/DDBJ databases">
        <authorList>
            <person name="Sun Q."/>
            <person name="Ohkuma M."/>
        </authorList>
    </citation>
    <scope>NUCLEOTIDE SEQUENCE</scope>
    <source>
        <strain evidence="2">JCM 4434</strain>
    </source>
</reference>
<dbReference type="EMBL" id="JPRF03000021">
    <property type="protein sequence ID" value="OEV36985.1"/>
    <property type="molecule type" value="Genomic_DNA"/>
</dbReference>
<dbReference type="EMBL" id="BMUB01000029">
    <property type="protein sequence ID" value="GGV03097.1"/>
    <property type="molecule type" value="Genomic_DNA"/>
</dbReference>
<proteinExistence type="predicted"/>
<dbReference type="InterPro" id="IPR037883">
    <property type="entry name" value="Knr4/Smi1-like_sf"/>
</dbReference>
<evidence type="ECO:0000259" key="1">
    <source>
        <dbReference type="SMART" id="SM00860"/>
    </source>
</evidence>
<dbReference type="Pfam" id="PF09346">
    <property type="entry name" value="SMI1_KNR4"/>
    <property type="match status" value="1"/>
</dbReference>
<feature type="domain" description="Knr4/Smi1-like" evidence="1">
    <location>
        <begin position="47"/>
        <end position="169"/>
    </location>
</feature>
<dbReference type="RefSeq" id="WP_030557239.1">
    <property type="nucleotide sequence ID" value="NZ_BMUB01000029.1"/>
</dbReference>
<evidence type="ECO:0000313" key="2">
    <source>
        <dbReference type="EMBL" id="GGV03097.1"/>
    </source>
</evidence>
<dbReference type="AlphaFoldDB" id="A0A1E7N8G0"/>
<dbReference type="Proteomes" id="UP000037395">
    <property type="component" value="Unassembled WGS sequence"/>
</dbReference>